<sequence length="130" mass="14097">MEDVGDPEEPMQSKTNIGEAKMVTALVRHLCRQGKYKPGEIAVLTPYMGQLKMLKGMLDEVVELIIGERDLADSEASDAGVQTGVGAVRVECKHACVRALKAVADWDGGALGVMAPWDWLRRASDGSGWR</sequence>
<dbReference type="SUPFAM" id="SSF52540">
    <property type="entry name" value="P-loop containing nucleoside triphosphate hydrolases"/>
    <property type="match status" value="1"/>
</dbReference>
<reference evidence="2 3" key="1">
    <citation type="journal article" date="2018" name="Sci. Rep.">
        <title>Comparative genomics provides insights into the lifestyle and reveals functional heterogeneity of dark septate endophytic fungi.</title>
        <authorList>
            <person name="Knapp D.G."/>
            <person name="Nemeth J.B."/>
            <person name="Barry K."/>
            <person name="Hainaut M."/>
            <person name="Henrissat B."/>
            <person name="Johnson J."/>
            <person name="Kuo A."/>
            <person name="Lim J.H.P."/>
            <person name="Lipzen A."/>
            <person name="Nolan M."/>
            <person name="Ohm R.A."/>
            <person name="Tamas L."/>
            <person name="Grigoriev I.V."/>
            <person name="Spatafora J.W."/>
            <person name="Nagy L.G."/>
            <person name="Kovacs G.M."/>
        </authorList>
    </citation>
    <scope>NUCLEOTIDE SEQUENCE [LARGE SCALE GENOMIC DNA]</scope>
    <source>
        <strain evidence="2 3">DSE2036</strain>
    </source>
</reference>
<evidence type="ECO:0000259" key="1">
    <source>
        <dbReference type="Pfam" id="PF13087"/>
    </source>
</evidence>
<dbReference type="Gene3D" id="3.40.50.300">
    <property type="entry name" value="P-loop containing nucleotide triphosphate hydrolases"/>
    <property type="match status" value="1"/>
</dbReference>
<accession>A0A2V1D1E3</accession>
<evidence type="ECO:0000313" key="2">
    <source>
        <dbReference type="EMBL" id="PVH91821.1"/>
    </source>
</evidence>
<dbReference type="InterPro" id="IPR041679">
    <property type="entry name" value="DNA2/NAM7-like_C"/>
</dbReference>
<keyword evidence="3" id="KW-1185">Reference proteome</keyword>
<dbReference type="InterPro" id="IPR027417">
    <property type="entry name" value="P-loop_NTPase"/>
</dbReference>
<protein>
    <recommendedName>
        <fullName evidence="1">DNA2/NAM7 helicase-like C-terminal domain-containing protein</fullName>
    </recommendedName>
</protein>
<gene>
    <name evidence="2" type="ORF">DM02DRAFT_635863</name>
</gene>
<organism evidence="2 3">
    <name type="scientific">Periconia macrospinosa</name>
    <dbReference type="NCBI Taxonomy" id="97972"/>
    <lineage>
        <taxon>Eukaryota</taxon>
        <taxon>Fungi</taxon>
        <taxon>Dikarya</taxon>
        <taxon>Ascomycota</taxon>
        <taxon>Pezizomycotina</taxon>
        <taxon>Dothideomycetes</taxon>
        <taxon>Pleosporomycetidae</taxon>
        <taxon>Pleosporales</taxon>
        <taxon>Massarineae</taxon>
        <taxon>Periconiaceae</taxon>
        <taxon>Periconia</taxon>
    </lineage>
</organism>
<dbReference type="EMBL" id="KZ805774">
    <property type="protein sequence ID" value="PVH91821.1"/>
    <property type="molecule type" value="Genomic_DNA"/>
</dbReference>
<evidence type="ECO:0000313" key="3">
    <source>
        <dbReference type="Proteomes" id="UP000244855"/>
    </source>
</evidence>
<proteinExistence type="predicted"/>
<dbReference type="OrthoDB" id="2423195at2759"/>
<dbReference type="STRING" id="97972.A0A2V1D1E3"/>
<feature type="domain" description="DNA2/NAM7 helicase-like C-terminal" evidence="1">
    <location>
        <begin position="12"/>
        <end position="60"/>
    </location>
</feature>
<name>A0A2V1D1E3_9PLEO</name>
<dbReference type="Proteomes" id="UP000244855">
    <property type="component" value="Unassembled WGS sequence"/>
</dbReference>
<dbReference type="AlphaFoldDB" id="A0A2V1D1E3"/>
<dbReference type="Pfam" id="PF13087">
    <property type="entry name" value="AAA_12"/>
    <property type="match status" value="1"/>
</dbReference>